<feature type="compositionally biased region" description="Acidic residues" evidence="1">
    <location>
        <begin position="847"/>
        <end position="866"/>
    </location>
</feature>
<sequence>MNTKIPPTRMVWVPCARAAVTAPRGTIVEVQEEKTGKSDPGNWLCSPGVQLFGPTGKGPGFNNRVTQERSNLAWEGITFKRGINFSLTHLRSTGTRTSRPPPPIFSPPGTTPLRRLGLCARGTTRPQGDPYRSQNAQDPSNPLTSADASIHSRRLRLRICNNFARPHTQQRHGAGVVTGSITLSPHTIVHDPGVYNGKSPVEHGGEERGGSGGPASATLPLYLRMTHPHVLYALGYLVSAVARRDSVGRKPKRKTFVLEGLGVVEREALRELRGVLRPPKFCFFISKLTESLADSMCELIAILDEVIGRARTHAPFGGTLALHITLLHAQLEHAQGHAVHTRTCYRVAAQLVTEAKDTGGEAAARAEEAALLVGLRARAREMMDEEEEEAQDAKLVRLGQEVAETCRGLGGAMRAVGKVIEGVLTTEILRAKQYFKHALTYTTETHLRALVLALIAAHHFVRAACRRSRDAGKEGKQRTPFEELHKRDGREDLAKKHMTVNACTAKNTSGTIWLVNAAIKQHCRALKRQEKRWDYRRPKFQGLFLVYPLHLSNYTRISVSMDLQYCSGDANLNGQQCRCRRFILGEHSKCSCSHPEGYHPEPNVAATPVPPPLTVASIVASYQDPNTILKKPVSIPVPVASSSNFAVKPPSKAVEIKATKAAAQKETNAGLKRKNIDDPAPAKAKIATKRQRLSEGRNIAMGQLIMIVTKPKKQGLWANPKDAQIASMEHHGLAANGLRRDWSFNINWDAAEMDAWFREALPLFFAHMDRTYPLDDATDSTPQFHWRLMIRSNSTLSLSPASEVNCDAKEFHRYIKPDSRRIYLSGRLYRPLRHSTSRWNPTLTYETMEEEESEGEWEPMSEDSGDEAQQKRDQKRRKHNARGKAKVKASKSHTPSPTRSLISIANSDSGDEFPVTLTTSAPPMISPPIAPAVTSAQPHPTLGTATATHSTLAMPSPLTSGHTARFSSYNIYSTFSNKPFMQWDSLDFEVDPLFWTRAGSPSVAAT</sequence>
<feature type="region of interest" description="Disordered" evidence="1">
    <location>
        <begin position="843"/>
        <end position="920"/>
    </location>
</feature>
<evidence type="ECO:0000256" key="1">
    <source>
        <dbReference type="SAM" id="MobiDB-lite"/>
    </source>
</evidence>
<feature type="compositionally biased region" description="Basic and acidic residues" evidence="1">
    <location>
        <begin position="200"/>
        <end position="209"/>
    </location>
</feature>
<keyword evidence="3" id="KW-1185">Reference proteome</keyword>
<feature type="compositionally biased region" description="Basic residues" evidence="1">
    <location>
        <begin position="873"/>
        <end position="891"/>
    </location>
</feature>
<dbReference type="EMBL" id="JARJCM010000038">
    <property type="protein sequence ID" value="KAJ7037276.1"/>
    <property type="molecule type" value="Genomic_DNA"/>
</dbReference>
<feature type="region of interest" description="Disordered" evidence="1">
    <location>
        <begin position="188"/>
        <end position="213"/>
    </location>
</feature>
<feature type="region of interest" description="Disordered" evidence="1">
    <location>
        <begin position="92"/>
        <end position="146"/>
    </location>
</feature>
<dbReference type="AlphaFoldDB" id="A0AAD6T091"/>
<gene>
    <name evidence="2" type="ORF">C8F04DRAFT_1232712</name>
</gene>
<evidence type="ECO:0000313" key="3">
    <source>
        <dbReference type="Proteomes" id="UP001218188"/>
    </source>
</evidence>
<proteinExistence type="predicted"/>
<feature type="compositionally biased region" description="Polar residues" evidence="1">
    <location>
        <begin position="892"/>
        <end position="908"/>
    </location>
</feature>
<evidence type="ECO:0000313" key="2">
    <source>
        <dbReference type="EMBL" id="KAJ7037276.1"/>
    </source>
</evidence>
<name>A0AAD6T091_9AGAR</name>
<feature type="compositionally biased region" description="Pro residues" evidence="1">
    <location>
        <begin position="99"/>
        <end position="110"/>
    </location>
</feature>
<accession>A0AAD6T091</accession>
<comment type="caution">
    <text evidence="2">The sequence shown here is derived from an EMBL/GenBank/DDBJ whole genome shotgun (WGS) entry which is preliminary data.</text>
</comment>
<feature type="compositionally biased region" description="Polar residues" evidence="1">
    <location>
        <begin position="132"/>
        <end position="146"/>
    </location>
</feature>
<dbReference type="Proteomes" id="UP001218188">
    <property type="component" value="Unassembled WGS sequence"/>
</dbReference>
<reference evidence="2" key="1">
    <citation type="submission" date="2023-03" db="EMBL/GenBank/DDBJ databases">
        <title>Massive genome expansion in bonnet fungi (Mycena s.s.) driven by repeated elements and novel gene families across ecological guilds.</title>
        <authorList>
            <consortium name="Lawrence Berkeley National Laboratory"/>
            <person name="Harder C.B."/>
            <person name="Miyauchi S."/>
            <person name="Viragh M."/>
            <person name="Kuo A."/>
            <person name="Thoen E."/>
            <person name="Andreopoulos B."/>
            <person name="Lu D."/>
            <person name="Skrede I."/>
            <person name="Drula E."/>
            <person name="Henrissat B."/>
            <person name="Morin E."/>
            <person name="Kohler A."/>
            <person name="Barry K."/>
            <person name="LaButti K."/>
            <person name="Morin E."/>
            <person name="Salamov A."/>
            <person name="Lipzen A."/>
            <person name="Mereny Z."/>
            <person name="Hegedus B."/>
            <person name="Baldrian P."/>
            <person name="Stursova M."/>
            <person name="Weitz H."/>
            <person name="Taylor A."/>
            <person name="Grigoriev I.V."/>
            <person name="Nagy L.G."/>
            <person name="Martin F."/>
            <person name="Kauserud H."/>
        </authorList>
    </citation>
    <scope>NUCLEOTIDE SEQUENCE</scope>
    <source>
        <strain evidence="2">CBHHK200</strain>
    </source>
</reference>
<organism evidence="2 3">
    <name type="scientific">Mycena alexandri</name>
    <dbReference type="NCBI Taxonomy" id="1745969"/>
    <lineage>
        <taxon>Eukaryota</taxon>
        <taxon>Fungi</taxon>
        <taxon>Dikarya</taxon>
        <taxon>Basidiomycota</taxon>
        <taxon>Agaricomycotina</taxon>
        <taxon>Agaricomycetes</taxon>
        <taxon>Agaricomycetidae</taxon>
        <taxon>Agaricales</taxon>
        <taxon>Marasmiineae</taxon>
        <taxon>Mycenaceae</taxon>
        <taxon>Mycena</taxon>
    </lineage>
</organism>
<protein>
    <submittedName>
        <fullName evidence="2">Uncharacterized protein</fullName>
    </submittedName>
</protein>